<evidence type="ECO:0000313" key="3">
    <source>
        <dbReference type="Proteomes" id="UP001213972"/>
    </source>
</evidence>
<evidence type="ECO:0000256" key="1">
    <source>
        <dbReference type="SAM" id="Phobius"/>
    </source>
</evidence>
<keyword evidence="1" id="KW-1133">Transmembrane helix</keyword>
<feature type="transmembrane region" description="Helical" evidence="1">
    <location>
        <begin position="133"/>
        <end position="153"/>
    </location>
</feature>
<name>A0AAJ5VZZ8_9MICO</name>
<accession>A0AAJ5VZZ8</accession>
<feature type="transmembrane region" description="Helical" evidence="1">
    <location>
        <begin position="92"/>
        <end position="113"/>
    </location>
</feature>
<sequence>MTRRQLNRANVLWLIFTSSQVALAGLLVAFIAGSLLFVGGRVAPMQNEAWPQLWAWPVFTVPGWLPVALAVVGAAVVMPMSVLTPAAMAPRLLGAISQAFAAGGATVLFSGLFPAETGVMPMPSGDGLFLGLHWVAVPLSLFSIGVLVIALLAKGGEHERSRRTGGLLP</sequence>
<keyword evidence="1" id="KW-0472">Membrane</keyword>
<gene>
    <name evidence="2" type="ORF">P0Y48_14025</name>
</gene>
<dbReference type="EMBL" id="CP119321">
    <property type="protein sequence ID" value="WEK13556.1"/>
    <property type="molecule type" value="Genomic_DNA"/>
</dbReference>
<reference evidence="2" key="1">
    <citation type="submission" date="2023-03" db="EMBL/GenBank/DDBJ databases">
        <title>Andean soil-derived lignocellulolytic bacterial consortium as a source of novel taxa and putative plastic-active enzymes.</title>
        <authorList>
            <person name="Diaz-Garcia L."/>
            <person name="Chuvochina M."/>
            <person name="Feuerriegel G."/>
            <person name="Bunk B."/>
            <person name="Sproer C."/>
            <person name="Streit W.R."/>
            <person name="Rodriguez L.M."/>
            <person name="Overmann J."/>
            <person name="Jimenez D.J."/>
        </authorList>
    </citation>
    <scope>NUCLEOTIDE SEQUENCE</scope>
    <source>
        <strain evidence="2">MAG 4610</strain>
    </source>
</reference>
<dbReference type="AlphaFoldDB" id="A0AAJ5VZZ8"/>
<feature type="transmembrane region" description="Helical" evidence="1">
    <location>
        <begin position="12"/>
        <end position="38"/>
    </location>
</feature>
<dbReference type="Proteomes" id="UP001213972">
    <property type="component" value="Chromosome"/>
</dbReference>
<proteinExistence type="predicted"/>
<evidence type="ECO:0000313" key="2">
    <source>
        <dbReference type="EMBL" id="WEK13556.1"/>
    </source>
</evidence>
<keyword evidence="1" id="KW-0812">Transmembrane</keyword>
<feature type="transmembrane region" description="Helical" evidence="1">
    <location>
        <begin position="58"/>
        <end position="80"/>
    </location>
</feature>
<organism evidence="2 3">
    <name type="scientific">Candidatus Microbacterium phytovorans</name>
    <dbReference type="NCBI Taxonomy" id="3121374"/>
    <lineage>
        <taxon>Bacteria</taxon>
        <taxon>Bacillati</taxon>
        <taxon>Actinomycetota</taxon>
        <taxon>Actinomycetes</taxon>
        <taxon>Micrococcales</taxon>
        <taxon>Microbacteriaceae</taxon>
        <taxon>Microbacterium</taxon>
    </lineage>
</organism>
<protein>
    <submittedName>
        <fullName evidence="2">Uncharacterized protein</fullName>
    </submittedName>
</protein>